<dbReference type="AlphaFoldDB" id="A0A198UDV2"/>
<dbReference type="GO" id="GO:1990077">
    <property type="term" value="C:primosome complex"/>
    <property type="evidence" value="ECO:0007669"/>
    <property type="project" value="UniProtKB-UniRule"/>
</dbReference>
<dbReference type="SUPFAM" id="SSF48024">
    <property type="entry name" value="N-terminal domain of DnaB helicase"/>
    <property type="match status" value="1"/>
</dbReference>
<reference evidence="14 15" key="1">
    <citation type="journal article" date="2016" name="Genome Biol. Evol.">
        <title>Comparative Genomic Analyses of the Moraxella catarrhalis Serosensitive and Seroresistant Lineages Demonstrate Their Independent Evolution.</title>
        <authorList>
            <person name="Earl J.P."/>
            <person name="de Vries S.P."/>
            <person name="Ahmed A."/>
            <person name="Powell E."/>
            <person name="Schultz M.P."/>
            <person name="Hermans P.W."/>
            <person name="Hill D.J."/>
            <person name="Zhou Z."/>
            <person name="Constantinidou C.I."/>
            <person name="Hu F.Z."/>
            <person name="Bootsma H.J."/>
            <person name="Ehrlich G.D."/>
        </authorList>
    </citation>
    <scope>NUCLEOTIDE SEQUENCE [LARGE SCALE GENOMIC DNA]</scope>
    <source>
        <strain evidence="14 15">Z7542</strain>
    </source>
</reference>
<dbReference type="GO" id="GO:0003677">
    <property type="term" value="F:DNA binding"/>
    <property type="evidence" value="ECO:0007669"/>
    <property type="project" value="UniProtKB-UniRule"/>
</dbReference>
<accession>A0A198UDV2</accession>
<evidence type="ECO:0000259" key="13">
    <source>
        <dbReference type="PROSITE" id="PS51199"/>
    </source>
</evidence>
<proteinExistence type="inferred from homology"/>
<dbReference type="EC" id="5.6.2.3" evidence="11 12"/>
<keyword evidence="9" id="KW-0413">Isomerase</keyword>
<evidence type="ECO:0000256" key="6">
    <source>
        <dbReference type="ARBA" id="ARBA00022806"/>
    </source>
</evidence>
<dbReference type="SUPFAM" id="SSF52540">
    <property type="entry name" value="P-loop containing nucleoside triphosphate hydrolases"/>
    <property type="match status" value="1"/>
</dbReference>
<dbReference type="Gene3D" id="1.10.860.10">
    <property type="entry name" value="DNAb Helicase, Chain A"/>
    <property type="match status" value="1"/>
</dbReference>
<dbReference type="InterPro" id="IPR016136">
    <property type="entry name" value="DNA_helicase_N/primase_C"/>
</dbReference>
<dbReference type="GO" id="GO:0006269">
    <property type="term" value="P:DNA replication, synthesis of primer"/>
    <property type="evidence" value="ECO:0007669"/>
    <property type="project" value="UniProtKB-UniRule"/>
</dbReference>
<dbReference type="Proteomes" id="UP000078228">
    <property type="component" value="Unassembled WGS sequence"/>
</dbReference>
<evidence type="ECO:0000256" key="2">
    <source>
        <dbReference type="ARBA" id="ARBA00022515"/>
    </source>
</evidence>
<dbReference type="GO" id="GO:0043139">
    <property type="term" value="F:5'-3' DNA helicase activity"/>
    <property type="evidence" value="ECO:0007669"/>
    <property type="project" value="UniProtKB-EC"/>
</dbReference>
<keyword evidence="6 12" id="KW-0347">Helicase</keyword>
<evidence type="ECO:0000256" key="7">
    <source>
        <dbReference type="ARBA" id="ARBA00022840"/>
    </source>
</evidence>
<dbReference type="GO" id="GO:0016887">
    <property type="term" value="F:ATP hydrolysis activity"/>
    <property type="evidence" value="ECO:0007669"/>
    <property type="project" value="RHEA"/>
</dbReference>
<evidence type="ECO:0000256" key="4">
    <source>
        <dbReference type="ARBA" id="ARBA00022741"/>
    </source>
</evidence>
<dbReference type="InterPro" id="IPR036185">
    <property type="entry name" value="DNA_heli_DnaB-like_N_sf"/>
</dbReference>
<dbReference type="Pfam" id="PF03796">
    <property type="entry name" value="DnaB_C"/>
    <property type="match status" value="1"/>
</dbReference>
<keyword evidence="4 12" id="KW-0547">Nucleotide-binding</keyword>
<dbReference type="eggNOG" id="COG0305">
    <property type="taxonomic scope" value="Bacteria"/>
</dbReference>
<keyword evidence="2 12" id="KW-0639">Primosome</keyword>
<evidence type="ECO:0000313" key="14">
    <source>
        <dbReference type="EMBL" id="OAU94564.1"/>
    </source>
</evidence>
<evidence type="ECO:0000256" key="3">
    <source>
        <dbReference type="ARBA" id="ARBA00022705"/>
    </source>
</evidence>
<dbReference type="PANTHER" id="PTHR30153:SF2">
    <property type="entry name" value="REPLICATIVE DNA HELICASE"/>
    <property type="match status" value="1"/>
</dbReference>
<evidence type="ECO:0000256" key="9">
    <source>
        <dbReference type="ARBA" id="ARBA00023235"/>
    </source>
</evidence>
<dbReference type="InterPro" id="IPR007694">
    <property type="entry name" value="DNA_helicase_DnaB-like_C"/>
</dbReference>
<dbReference type="PANTHER" id="PTHR30153">
    <property type="entry name" value="REPLICATIVE DNA HELICASE DNAB"/>
    <property type="match status" value="1"/>
</dbReference>
<dbReference type="InterPro" id="IPR007692">
    <property type="entry name" value="DNA_helicase_DnaB"/>
</dbReference>
<comment type="similarity">
    <text evidence="1 12">Belongs to the helicase family. DnaB subfamily.</text>
</comment>
<keyword evidence="15" id="KW-1185">Reference proteome</keyword>
<sequence length="466" mass="52831">MTNTNDKKDSLLTLQPPHSIEMERSLLASLMSINDSFEDIENIINANDFYGERHKKIFDAISHLARVNEPYDSIMVHDYLSRIGQLVSAGGEEYLITINQSTANYFNLINYAEKVREMSVYRQLISSANHMLNLAYHPKKQTITEILDTIESDIFRIGESFAKGSSKTGPQRIDDVMANVVTQLNDIRLRPNGLIGLDTGFIELNNKTLGFQNGNLIILAARPAMGKTALALNFAQSALMSNKAVAIFSMEMPAESIAMRMLAAWGSIDMKRLMSANMNEDEWGRFMNGVTLLQDKHLYIDDRSDLSPSEIRATCRRIAKNHPDGLGFVLIDYMQLMRVPGMGDNKVNEMGEISRSLKALARELNCPVVALSQLNRKVEDRPNKRPLISDIRESGQIEQDADLILFVYRHHYYHQDKDDIKHLAEIIIGKNRQGERGKVPLKFIGEYVRFDDLIPGDMPEDYDIDE</sequence>
<keyword evidence="8 12" id="KW-0238">DNA-binding</keyword>
<dbReference type="PATRIC" id="fig|480.226.peg.374"/>
<comment type="catalytic activity">
    <reaction evidence="10 12">
        <text>ATP + H2O = ADP + phosphate + H(+)</text>
        <dbReference type="Rhea" id="RHEA:13065"/>
        <dbReference type="ChEBI" id="CHEBI:15377"/>
        <dbReference type="ChEBI" id="CHEBI:15378"/>
        <dbReference type="ChEBI" id="CHEBI:30616"/>
        <dbReference type="ChEBI" id="CHEBI:43474"/>
        <dbReference type="ChEBI" id="CHEBI:456216"/>
        <dbReference type="EC" id="5.6.2.3"/>
    </reaction>
</comment>
<evidence type="ECO:0000256" key="12">
    <source>
        <dbReference type="RuleBase" id="RU362085"/>
    </source>
</evidence>
<comment type="caution">
    <text evidence="14">The sequence shown here is derived from an EMBL/GenBank/DDBJ whole genome shotgun (WGS) entry which is preliminary data.</text>
</comment>
<dbReference type="GO" id="GO:0005829">
    <property type="term" value="C:cytosol"/>
    <property type="evidence" value="ECO:0007669"/>
    <property type="project" value="TreeGrafter"/>
</dbReference>
<gene>
    <name evidence="14" type="ORF">AO384_1921</name>
</gene>
<dbReference type="RefSeq" id="WP_064611883.1">
    <property type="nucleotide sequence ID" value="NZ_LXHB01000136.1"/>
</dbReference>
<keyword evidence="5 12" id="KW-0378">Hydrolase</keyword>
<dbReference type="InterPro" id="IPR027417">
    <property type="entry name" value="P-loop_NTPase"/>
</dbReference>
<dbReference type="Pfam" id="PF00772">
    <property type="entry name" value="DnaB"/>
    <property type="match status" value="1"/>
</dbReference>
<dbReference type="Gene3D" id="3.40.50.300">
    <property type="entry name" value="P-loop containing nucleotide triphosphate hydrolases"/>
    <property type="match status" value="1"/>
</dbReference>
<dbReference type="GO" id="GO:0005524">
    <property type="term" value="F:ATP binding"/>
    <property type="evidence" value="ECO:0007669"/>
    <property type="project" value="UniProtKB-UniRule"/>
</dbReference>
<keyword evidence="7 12" id="KW-0067">ATP-binding</keyword>
<evidence type="ECO:0000256" key="10">
    <source>
        <dbReference type="ARBA" id="ARBA00048954"/>
    </source>
</evidence>
<evidence type="ECO:0000256" key="1">
    <source>
        <dbReference type="ARBA" id="ARBA00008428"/>
    </source>
</evidence>
<dbReference type="NCBIfam" id="TIGR00665">
    <property type="entry name" value="DnaB"/>
    <property type="match status" value="1"/>
</dbReference>
<evidence type="ECO:0000256" key="11">
    <source>
        <dbReference type="NCBIfam" id="TIGR00665"/>
    </source>
</evidence>
<evidence type="ECO:0000256" key="8">
    <source>
        <dbReference type="ARBA" id="ARBA00023125"/>
    </source>
</evidence>
<feature type="domain" description="SF4 helicase" evidence="13">
    <location>
        <begin position="190"/>
        <end position="457"/>
    </location>
</feature>
<dbReference type="OrthoDB" id="9773982at2"/>
<comment type="function">
    <text evidence="12">The main replicative DNA helicase, it participates in initiation and elongation during chromosome replication. Travels ahead of the DNA replisome, separating dsDNA into templates for DNA synthesis. A processive ATP-dependent 5'-3' DNA helicase it has DNA-dependent ATPase activity.</text>
</comment>
<dbReference type="PROSITE" id="PS51199">
    <property type="entry name" value="SF4_HELICASE"/>
    <property type="match status" value="1"/>
</dbReference>
<evidence type="ECO:0000256" key="5">
    <source>
        <dbReference type="ARBA" id="ARBA00022801"/>
    </source>
</evidence>
<name>A0A198UDV2_MORCA</name>
<protein>
    <recommendedName>
        <fullName evidence="11 12">Replicative DNA helicase</fullName>
        <ecNumber evidence="11 12">5.6.2.3</ecNumber>
    </recommendedName>
</protein>
<dbReference type="CDD" id="cd00984">
    <property type="entry name" value="DnaB_C"/>
    <property type="match status" value="1"/>
</dbReference>
<keyword evidence="3 12" id="KW-0235">DNA replication</keyword>
<evidence type="ECO:0000313" key="15">
    <source>
        <dbReference type="Proteomes" id="UP000078228"/>
    </source>
</evidence>
<dbReference type="EMBL" id="LXHC01000028">
    <property type="protein sequence ID" value="OAU94564.1"/>
    <property type="molecule type" value="Genomic_DNA"/>
</dbReference>
<dbReference type="InterPro" id="IPR007693">
    <property type="entry name" value="DNA_helicase_DnaB-like_N"/>
</dbReference>
<organism evidence="14 15">
    <name type="scientific">Moraxella catarrhalis</name>
    <name type="common">Branhamella catarrhalis</name>
    <dbReference type="NCBI Taxonomy" id="480"/>
    <lineage>
        <taxon>Bacteria</taxon>
        <taxon>Pseudomonadati</taxon>
        <taxon>Pseudomonadota</taxon>
        <taxon>Gammaproteobacteria</taxon>
        <taxon>Moraxellales</taxon>
        <taxon>Moraxellaceae</taxon>
        <taxon>Moraxella</taxon>
    </lineage>
</organism>